<name>A0ABW0ZHW2_9ACTN</name>
<feature type="domain" description="HTH luxR-type" evidence="4">
    <location>
        <begin position="10"/>
        <end position="80"/>
    </location>
</feature>
<dbReference type="PROSITE" id="PS50043">
    <property type="entry name" value="HTH_LUXR_2"/>
    <property type="match status" value="1"/>
</dbReference>
<dbReference type="PANTHER" id="PTHR44688">
    <property type="entry name" value="DNA-BINDING TRANSCRIPTIONAL ACTIVATOR DEVR_DOSR"/>
    <property type="match status" value="1"/>
</dbReference>
<dbReference type="Gene3D" id="1.10.10.10">
    <property type="entry name" value="Winged helix-like DNA-binding domain superfamily/Winged helix DNA-binding domain"/>
    <property type="match status" value="1"/>
</dbReference>
<evidence type="ECO:0000313" key="5">
    <source>
        <dbReference type="EMBL" id="MFC5729199.1"/>
    </source>
</evidence>
<evidence type="ECO:0000256" key="1">
    <source>
        <dbReference type="ARBA" id="ARBA00023015"/>
    </source>
</evidence>
<reference evidence="6" key="1">
    <citation type="journal article" date="2019" name="Int. J. Syst. Evol. Microbiol.">
        <title>The Global Catalogue of Microorganisms (GCM) 10K type strain sequencing project: providing services to taxonomists for standard genome sequencing and annotation.</title>
        <authorList>
            <consortium name="The Broad Institute Genomics Platform"/>
            <consortium name="The Broad Institute Genome Sequencing Center for Infectious Disease"/>
            <person name="Wu L."/>
            <person name="Ma J."/>
        </authorList>
    </citation>
    <scope>NUCLEOTIDE SEQUENCE [LARGE SCALE GENOMIC DNA]</scope>
    <source>
        <strain evidence="6">YIM 94188</strain>
    </source>
</reference>
<keyword evidence="3" id="KW-0804">Transcription</keyword>
<accession>A0ABW0ZHW2</accession>
<proteinExistence type="predicted"/>
<dbReference type="RefSeq" id="WP_240769425.1">
    <property type="nucleotide sequence ID" value="NZ_JBHSNS010000003.1"/>
</dbReference>
<dbReference type="PANTHER" id="PTHR44688:SF16">
    <property type="entry name" value="DNA-BINDING TRANSCRIPTIONAL ACTIVATOR DEVR_DOSR"/>
    <property type="match status" value="1"/>
</dbReference>
<protein>
    <submittedName>
        <fullName evidence="5">Helix-turn-helix transcriptional regulator</fullName>
    </submittedName>
</protein>
<keyword evidence="2" id="KW-0238">DNA-binding</keyword>
<keyword evidence="1" id="KW-0805">Transcription regulation</keyword>
<evidence type="ECO:0000256" key="2">
    <source>
        <dbReference type="ARBA" id="ARBA00023125"/>
    </source>
</evidence>
<dbReference type="SMART" id="SM00421">
    <property type="entry name" value="HTH_LUXR"/>
    <property type="match status" value="1"/>
</dbReference>
<evidence type="ECO:0000313" key="6">
    <source>
        <dbReference type="Proteomes" id="UP001596072"/>
    </source>
</evidence>
<keyword evidence="6" id="KW-1185">Reference proteome</keyword>
<dbReference type="EMBL" id="JBHSNS010000003">
    <property type="protein sequence ID" value="MFC5729199.1"/>
    <property type="molecule type" value="Genomic_DNA"/>
</dbReference>
<evidence type="ECO:0000259" key="4">
    <source>
        <dbReference type="PROSITE" id="PS50043"/>
    </source>
</evidence>
<evidence type="ECO:0000256" key="3">
    <source>
        <dbReference type="ARBA" id="ARBA00023163"/>
    </source>
</evidence>
<dbReference type="Pfam" id="PF00196">
    <property type="entry name" value="GerE"/>
    <property type="match status" value="1"/>
</dbReference>
<gene>
    <name evidence="5" type="ORF">ACFPQB_09735</name>
</gene>
<dbReference type="PRINTS" id="PR00038">
    <property type="entry name" value="HTHLUXR"/>
</dbReference>
<sequence length="84" mass="9531">MTLYATEEPTRTRLDRLTVRERDVLRLIAEGRSNAGIAAELYLAGKTVESICSQIFRKLDLEPSQEMNRRVLAVLALLRTDSPQ</sequence>
<dbReference type="SUPFAM" id="SSF46894">
    <property type="entry name" value="C-terminal effector domain of the bipartite response regulators"/>
    <property type="match status" value="1"/>
</dbReference>
<dbReference type="CDD" id="cd06170">
    <property type="entry name" value="LuxR_C_like"/>
    <property type="match status" value="1"/>
</dbReference>
<dbReference type="InterPro" id="IPR036388">
    <property type="entry name" value="WH-like_DNA-bd_sf"/>
</dbReference>
<dbReference type="InterPro" id="IPR000792">
    <property type="entry name" value="Tscrpt_reg_LuxR_C"/>
</dbReference>
<dbReference type="InterPro" id="IPR016032">
    <property type="entry name" value="Sig_transdc_resp-reg_C-effctor"/>
</dbReference>
<comment type="caution">
    <text evidence="5">The sequence shown here is derived from an EMBL/GenBank/DDBJ whole genome shotgun (WGS) entry which is preliminary data.</text>
</comment>
<dbReference type="Proteomes" id="UP001596072">
    <property type="component" value="Unassembled WGS sequence"/>
</dbReference>
<organism evidence="5 6">
    <name type="scientific">Nocardioides vastitatis</name>
    <dbReference type="NCBI Taxonomy" id="2568655"/>
    <lineage>
        <taxon>Bacteria</taxon>
        <taxon>Bacillati</taxon>
        <taxon>Actinomycetota</taxon>
        <taxon>Actinomycetes</taxon>
        <taxon>Propionibacteriales</taxon>
        <taxon>Nocardioidaceae</taxon>
        <taxon>Nocardioides</taxon>
    </lineage>
</organism>